<protein>
    <submittedName>
        <fullName evidence="2">Universal stress protein</fullName>
    </submittedName>
</protein>
<reference evidence="2 3" key="1">
    <citation type="submission" date="2018-11" db="EMBL/GenBank/DDBJ databases">
        <title>Genome sequences of Natronomonas sp. CBA1133.</title>
        <authorList>
            <person name="Roh S.W."/>
            <person name="Cha I.-T."/>
        </authorList>
    </citation>
    <scope>NUCLEOTIDE SEQUENCE [LARGE SCALE GENOMIC DNA]</scope>
    <source>
        <strain evidence="2 3">CBA1133</strain>
    </source>
</reference>
<keyword evidence="3" id="KW-1185">Reference proteome</keyword>
<comment type="caution">
    <text evidence="2">The sequence shown here is derived from an EMBL/GenBank/DDBJ whole genome shotgun (WGS) entry which is preliminary data.</text>
</comment>
<dbReference type="CDD" id="cd00293">
    <property type="entry name" value="USP-like"/>
    <property type="match status" value="1"/>
</dbReference>
<sequence>MPTPSFGGLLTGANEDSYDIPPVAGRFDGDHILVPLLTREIPPVLDQLKTATTLARVRNASLTIINPVSVPEQTPKAYDHKMTDSDDMALLGWAFEQTDDSLPHVDGDFVYARDVVKGVLHAVRARDVDTLVVPSGDGTGRLQKEATERIAAYADADVIIVNGKAGFETPPSILLPVAGGPHSGLAADVATTIATDCNAWIDILHVVEEDVSPHKREQAEALVDDVYHRIARPESTTTWVHEATNTVESIVEQSRYYGLTIVGAPTKGRLRQFIFGSTNTSVRKNAASVVLSVHNNSPASEAE</sequence>
<evidence type="ECO:0000313" key="2">
    <source>
        <dbReference type="EMBL" id="RNJ22567.1"/>
    </source>
</evidence>
<gene>
    <name evidence="2" type="ORF">Nmn1133_13055</name>
</gene>
<dbReference type="AlphaFoldDB" id="A0AAJ4R606"/>
<dbReference type="RefSeq" id="WP_123124680.1">
    <property type="nucleotide sequence ID" value="NZ_RJJC01000002.1"/>
</dbReference>
<organism evidence="2 3">
    <name type="scientific">Halosegnis longus</name>
    <dbReference type="NCBI Taxonomy" id="2216012"/>
    <lineage>
        <taxon>Archaea</taxon>
        <taxon>Methanobacteriati</taxon>
        <taxon>Methanobacteriota</taxon>
        <taxon>Stenosarchaea group</taxon>
        <taxon>Halobacteria</taxon>
        <taxon>Halobacteriales</taxon>
        <taxon>Natronomonadaceae</taxon>
        <taxon>Halosegnis</taxon>
    </lineage>
</organism>
<dbReference type="SUPFAM" id="SSF52402">
    <property type="entry name" value="Adenine nucleotide alpha hydrolases-like"/>
    <property type="match status" value="2"/>
</dbReference>
<dbReference type="EMBL" id="RJJC01000002">
    <property type="protein sequence ID" value="RNJ22567.1"/>
    <property type="molecule type" value="Genomic_DNA"/>
</dbReference>
<dbReference type="Proteomes" id="UP000270581">
    <property type="component" value="Unassembled WGS sequence"/>
</dbReference>
<name>A0AAJ4R606_9EURY</name>
<feature type="domain" description="UspA" evidence="1">
    <location>
        <begin position="173"/>
        <end position="293"/>
    </location>
</feature>
<dbReference type="Gene3D" id="3.40.50.12370">
    <property type="match status" value="1"/>
</dbReference>
<evidence type="ECO:0000259" key="1">
    <source>
        <dbReference type="Pfam" id="PF00582"/>
    </source>
</evidence>
<accession>A0AAJ4R606</accession>
<proteinExistence type="predicted"/>
<dbReference type="InterPro" id="IPR006016">
    <property type="entry name" value="UspA"/>
</dbReference>
<dbReference type="GeneID" id="71861075"/>
<dbReference type="Pfam" id="PF00582">
    <property type="entry name" value="Usp"/>
    <property type="match status" value="1"/>
</dbReference>
<evidence type="ECO:0000313" key="3">
    <source>
        <dbReference type="Proteomes" id="UP000270581"/>
    </source>
</evidence>